<gene>
    <name evidence="1" type="ORF">KIS1582_3286</name>
</gene>
<organism evidence="1 2">
    <name type="scientific">Cytobacillus firmus</name>
    <name type="common">Bacillus firmus</name>
    <dbReference type="NCBI Taxonomy" id="1399"/>
    <lineage>
        <taxon>Bacteria</taxon>
        <taxon>Bacillati</taxon>
        <taxon>Bacillota</taxon>
        <taxon>Bacilli</taxon>
        <taxon>Bacillales</taxon>
        <taxon>Bacillaceae</taxon>
        <taxon>Cytobacillus</taxon>
    </lineage>
</organism>
<protein>
    <submittedName>
        <fullName evidence="1">Uncharacterized protein</fullName>
    </submittedName>
</protein>
<dbReference type="EMBL" id="VDEM01000042">
    <property type="protein sequence ID" value="KAF0822955.1"/>
    <property type="molecule type" value="Genomic_DNA"/>
</dbReference>
<reference evidence="1 2" key="1">
    <citation type="journal article" date="2020" name="G3 (Bethesda)">
        <title>Whole Genome Sequencing and Comparative Genomics of Two Nematicidal Bacillus Strains Reveals a Wide Range of Possible Virulence Factors.</title>
        <authorList>
            <person name="Susic N."/>
            <person name="Janezic S."/>
            <person name="Rupnik M."/>
            <person name="Geric Stare B."/>
        </authorList>
    </citation>
    <scope>NUCLEOTIDE SEQUENCE [LARGE SCALE GENOMIC DNA]</scope>
    <source>
        <strain evidence="1 2">I-1582</strain>
    </source>
</reference>
<feature type="non-terminal residue" evidence="1">
    <location>
        <position position="28"/>
    </location>
</feature>
<name>A0A800N9V5_CYTFI</name>
<evidence type="ECO:0000313" key="1">
    <source>
        <dbReference type="EMBL" id="KAF0822955.1"/>
    </source>
</evidence>
<dbReference type="Proteomes" id="UP000465778">
    <property type="component" value="Unassembled WGS sequence"/>
</dbReference>
<proteinExistence type="predicted"/>
<comment type="caution">
    <text evidence="1">The sequence shown here is derived from an EMBL/GenBank/DDBJ whole genome shotgun (WGS) entry which is preliminary data.</text>
</comment>
<accession>A0A800N9V5</accession>
<sequence>MQLAGLYLNKIELKAVERQFFLYFNKIF</sequence>
<evidence type="ECO:0000313" key="2">
    <source>
        <dbReference type="Proteomes" id="UP000465778"/>
    </source>
</evidence>
<dbReference type="AlphaFoldDB" id="A0A800N9V5"/>